<dbReference type="Proteomes" id="UP000199614">
    <property type="component" value="Unassembled WGS sequence"/>
</dbReference>
<keyword evidence="7" id="KW-1185">Reference proteome</keyword>
<evidence type="ECO:0000256" key="4">
    <source>
        <dbReference type="ARBA" id="ARBA00023163"/>
    </source>
</evidence>
<evidence type="ECO:0000256" key="1">
    <source>
        <dbReference type="ARBA" id="ARBA00009437"/>
    </source>
</evidence>
<evidence type="ECO:0000313" key="7">
    <source>
        <dbReference type="Proteomes" id="UP000199614"/>
    </source>
</evidence>
<organism evidence="6 7">
    <name type="scientific">Pseudonocardia ammonioxydans</name>
    <dbReference type="NCBI Taxonomy" id="260086"/>
    <lineage>
        <taxon>Bacteria</taxon>
        <taxon>Bacillati</taxon>
        <taxon>Actinomycetota</taxon>
        <taxon>Actinomycetes</taxon>
        <taxon>Pseudonocardiales</taxon>
        <taxon>Pseudonocardiaceae</taxon>
        <taxon>Pseudonocardia</taxon>
    </lineage>
</organism>
<comment type="similarity">
    <text evidence="1">Belongs to the LysR transcriptional regulatory family.</text>
</comment>
<dbReference type="SUPFAM" id="SSF46785">
    <property type="entry name" value="Winged helix' DNA-binding domain"/>
    <property type="match status" value="1"/>
</dbReference>
<gene>
    <name evidence="6" type="ORF">SAMN05216207_1003217</name>
</gene>
<feature type="domain" description="HTH lysR-type" evidence="5">
    <location>
        <begin position="13"/>
        <end position="70"/>
    </location>
</feature>
<dbReference type="InterPro" id="IPR005119">
    <property type="entry name" value="LysR_subst-bd"/>
</dbReference>
<dbReference type="InterPro" id="IPR036388">
    <property type="entry name" value="WH-like_DNA-bd_sf"/>
</dbReference>
<dbReference type="PROSITE" id="PS50931">
    <property type="entry name" value="HTH_LYSR"/>
    <property type="match status" value="1"/>
</dbReference>
<dbReference type="PANTHER" id="PTHR30346">
    <property type="entry name" value="TRANSCRIPTIONAL DUAL REGULATOR HCAR-RELATED"/>
    <property type="match status" value="1"/>
</dbReference>
<dbReference type="AlphaFoldDB" id="A0A1I4U6M8"/>
<evidence type="ECO:0000256" key="2">
    <source>
        <dbReference type="ARBA" id="ARBA00023015"/>
    </source>
</evidence>
<keyword evidence="4" id="KW-0804">Transcription</keyword>
<proteinExistence type="inferred from homology"/>
<dbReference type="Gene3D" id="3.40.190.10">
    <property type="entry name" value="Periplasmic binding protein-like II"/>
    <property type="match status" value="2"/>
</dbReference>
<sequence length="337" mass="35066">MFLSDTAKLRYVIGWERLRVFAAVADHGSVGAAAAALHITGPAVTQQLRKLERETGARLVEPDGRGIRLTAAGHVLAGHASAAATAVADAQRDLAALHDDAAGPLRIGSVASALRALLPDVLRRLIAEHPRLVPTVTDGEVVDLLPALRSRDLDAVLLESWTQRPARLPAGLRVATLVTEPVLLAVPDGHPAGAHDPVALRTLDGEVWASSPVGTEPYESLQQLQRAAGIEPDARYLFGDFATQLAMVRAGIAIALVPGMAVVGPGGDDPARAPDAPGRVPAVVDGVRFLRCRPTVGRSLVLASRESDADLPALQALSATLRAAAGRVVRTAPGPDA</sequence>
<dbReference type="InterPro" id="IPR000847">
    <property type="entry name" value="LysR_HTH_N"/>
</dbReference>
<evidence type="ECO:0000256" key="3">
    <source>
        <dbReference type="ARBA" id="ARBA00023125"/>
    </source>
</evidence>
<keyword evidence="2" id="KW-0805">Transcription regulation</keyword>
<protein>
    <submittedName>
        <fullName evidence="6">DNA-binding transcriptional regulator, LysR family</fullName>
    </submittedName>
</protein>
<name>A0A1I4U6M8_PSUAM</name>
<evidence type="ECO:0000259" key="5">
    <source>
        <dbReference type="PROSITE" id="PS50931"/>
    </source>
</evidence>
<accession>A0A1I4U6M8</accession>
<evidence type="ECO:0000313" key="6">
    <source>
        <dbReference type="EMBL" id="SFM84481.1"/>
    </source>
</evidence>
<dbReference type="STRING" id="260086.SAMN05216207_1003217"/>
<dbReference type="PANTHER" id="PTHR30346:SF29">
    <property type="entry name" value="LYSR SUBSTRATE-BINDING"/>
    <property type="match status" value="1"/>
</dbReference>
<dbReference type="Pfam" id="PF03466">
    <property type="entry name" value="LysR_substrate"/>
    <property type="match status" value="1"/>
</dbReference>
<dbReference type="SUPFAM" id="SSF53850">
    <property type="entry name" value="Periplasmic binding protein-like II"/>
    <property type="match status" value="1"/>
</dbReference>
<dbReference type="EMBL" id="FOUY01000003">
    <property type="protein sequence ID" value="SFM84481.1"/>
    <property type="molecule type" value="Genomic_DNA"/>
</dbReference>
<dbReference type="InterPro" id="IPR036390">
    <property type="entry name" value="WH_DNA-bd_sf"/>
</dbReference>
<dbReference type="Gene3D" id="1.10.10.10">
    <property type="entry name" value="Winged helix-like DNA-binding domain superfamily/Winged helix DNA-binding domain"/>
    <property type="match status" value="1"/>
</dbReference>
<dbReference type="GO" id="GO:0032993">
    <property type="term" value="C:protein-DNA complex"/>
    <property type="evidence" value="ECO:0007669"/>
    <property type="project" value="TreeGrafter"/>
</dbReference>
<reference evidence="6 7" key="1">
    <citation type="submission" date="2016-10" db="EMBL/GenBank/DDBJ databases">
        <authorList>
            <person name="de Groot N.N."/>
        </authorList>
    </citation>
    <scope>NUCLEOTIDE SEQUENCE [LARGE SCALE GENOMIC DNA]</scope>
    <source>
        <strain evidence="6 7">CGMCC 4.1877</strain>
    </source>
</reference>
<dbReference type="GO" id="GO:0003700">
    <property type="term" value="F:DNA-binding transcription factor activity"/>
    <property type="evidence" value="ECO:0007669"/>
    <property type="project" value="InterPro"/>
</dbReference>
<dbReference type="GO" id="GO:0003677">
    <property type="term" value="F:DNA binding"/>
    <property type="evidence" value="ECO:0007669"/>
    <property type="project" value="UniProtKB-KW"/>
</dbReference>
<dbReference type="Pfam" id="PF00126">
    <property type="entry name" value="HTH_1"/>
    <property type="match status" value="1"/>
</dbReference>
<keyword evidence="3 6" id="KW-0238">DNA-binding</keyword>